<dbReference type="AlphaFoldDB" id="A0A0B5F194"/>
<evidence type="ECO:0000313" key="1">
    <source>
        <dbReference type="EMBL" id="AJE84107.1"/>
    </source>
</evidence>
<name>A0A0B5F194_STRA4</name>
<sequence length="48" mass="5005">MVIIVVAVIGASAMGHGKIALTAVVPALLAAVAEELVRSAMRYRMRVV</sequence>
<dbReference type="KEGG" id="sals:SLNWT_3731"/>
<keyword evidence="2" id="KW-1185">Reference proteome</keyword>
<evidence type="ECO:0000313" key="2">
    <source>
        <dbReference type="Proteomes" id="UP000031523"/>
    </source>
</evidence>
<protein>
    <submittedName>
        <fullName evidence="1">Uncharacterized protein</fullName>
    </submittedName>
</protein>
<dbReference type="EMBL" id="CP010519">
    <property type="protein sequence ID" value="AJE84107.1"/>
    <property type="molecule type" value="Genomic_DNA"/>
</dbReference>
<dbReference type="Proteomes" id="UP000031523">
    <property type="component" value="Chromosome"/>
</dbReference>
<reference evidence="1 2" key="1">
    <citation type="submission" date="2015-01" db="EMBL/GenBank/DDBJ databases">
        <title>Enhanced salinomycin production by adjusting the supply of polyketide extender units in Streptomyce albus DSM 41398.</title>
        <authorList>
            <person name="Lu C."/>
        </authorList>
    </citation>
    <scope>NUCLEOTIDE SEQUENCE [LARGE SCALE GENOMIC DNA]</scope>
    <source>
        <strain evidence="2">ATCC 21838 / DSM 41398 / FERM P-419 / JCM 4703 / NBRC 107858</strain>
    </source>
</reference>
<proteinExistence type="predicted"/>
<organism evidence="1 2">
    <name type="scientific">Streptomyces albus (strain ATCC 21838 / DSM 41398 / FERM P-419 / JCM 4703 / NBRC 107858)</name>
    <dbReference type="NCBI Taxonomy" id="1081613"/>
    <lineage>
        <taxon>Bacteria</taxon>
        <taxon>Bacillati</taxon>
        <taxon>Actinomycetota</taxon>
        <taxon>Actinomycetes</taxon>
        <taxon>Kitasatosporales</taxon>
        <taxon>Streptomycetaceae</taxon>
        <taxon>Streptomyces</taxon>
    </lineage>
</organism>
<gene>
    <name evidence="1" type="ORF">SLNWT_3731</name>
</gene>
<accession>A0A0B5F194</accession>